<dbReference type="RefSeq" id="WP_134220452.1">
    <property type="nucleotide sequence ID" value="NZ_QFGA01000003.1"/>
</dbReference>
<dbReference type="InterPro" id="IPR003731">
    <property type="entry name" value="Di-Nase_FeMo-co_biosynth"/>
</dbReference>
<accession>A0A4Y7R8K0</accession>
<name>A0A4Y7R8K0_9FIRM</name>
<protein>
    <submittedName>
        <fullName evidence="2">Dinitrogenase iron-molybdenum cofactor</fullName>
    </submittedName>
</protein>
<dbReference type="Pfam" id="PF02579">
    <property type="entry name" value="Nitro_FeMo-Co"/>
    <property type="match status" value="1"/>
</dbReference>
<reference evidence="2 3" key="1">
    <citation type="journal article" date="2018" name="Environ. Microbiol.">
        <title>Novel energy conservation strategies and behaviour of Pelotomaculum schinkii driving syntrophic propionate catabolism.</title>
        <authorList>
            <person name="Hidalgo-Ahumada C.A.P."/>
            <person name="Nobu M.K."/>
            <person name="Narihiro T."/>
            <person name="Tamaki H."/>
            <person name="Liu W.T."/>
            <person name="Kamagata Y."/>
            <person name="Stams A.J.M."/>
            <person name="Imachi H."/>
            <person name="Sousa D.Z."/>
        </authorList>
    </citation>
    <scope>NUCLEOTIDE SEQUENCE [LARGE SCALE GENOMIC DNA]</scope>
    <source>
        <strain evidence="2 3">HH</strain>
    </source>
</reference>
<dbReference type="AlphaFoldDB" id="A0A4Y7R8K0"/>
<evidence type="ECO:0000259" key="1">
    <source>
        <dbReference type="Pfam" id="PF02579"/>
    </source>
</evidence>
<dbReference type="CDD" id="cd00851">
    <property type="entry name" value="MTH1175"/>
    <property type="match status" value="1"/>
</dbReference>
<gene>
    <name evidence="2" type="ORF">Psch_03812</name>
</gene>
<feature type="domain" description="Dinitrogenase iron-molybdenum cofactor biosynthesis" evidence="1">
    <location>
        <begin position="9"/>
        <end position="97"/>
    </location>
</feature>
<dbReference type="EMBL" id="QFGA01000003">
    <property type="protein sequence ID" value="TEB05049.1"/>
    <property type="molecule type" value="Genomic_DNA"/>
</dbReference>
<dbReference type="Gene3D" id="3.30.420.130">
    <property type="entry name" value="Dinitrogenase iron-molybdenum cofactor biosynthesis domain"/>
    <property type="match status" value="1"/>
</dbReference>
<dbReference type="InterPro" id="IPR033913">
    <property type="entry name" value="MTH1175_dom"/>
</dbReference>
<keyword evidence="3" id="KW-1185">Reference proteome</keyword>
<dbReference type="PANTHER" id="PTHR42983">
    <property type="entry name" value="DINITROGENASE IRON-MOLYBDENUM COFACTOR PROTEIN-RELATED"/>
    <property type="match status" value="1"/>
</dbReference>
<dbReference type="Proteomes" id="UP000298324">
    <property type="component" value="Unassembled WGS sequence"/>
</dbReference>
<evidence type="ECO:0000313" key="2">
    <source>
        <dbReference type="EMBL" id="TEB05049.1"/>
    </source>
</evidence>
<dbReference type="PANTHER" id="PTHR42983:SF1">
    <property type="entry name" value="IRON-MOLYBDENUM PROTEIN"/>
    <property type="match status" value="1"/>
</dbReference>
<evidence type="ECO:0000313" key="3">
    <source>
        <dbReference type="Proteomes" id="UP000298324"/>
    </source>
</evidence>
<organism evidence="2 3">
    <name type="scientific">Pelotomaculum schinkii</name>
    <dbReference type="NCBI Taxonomy" id="78350"/>
    <lineage>
        <taxon>Bacteria</taxon>
        <taxon>Bacillati</taxon>
        <taxon>Bacillota</taxon>
        <taxon>Clostridia</taxon>
        <taxon>Eubacteriales</taxon>
        <taxon>Desulfotomaculaceae</taxon>
        <taxon>Pelotomaculum</taxon>
    </lineage>
</organism>
<proteinExistence type="predicted"/>
<comment type="caution">
    <text evidence="2">The sequence shown here is derived from an EMBL/GenBank/DDBJ whole genome shotgun (WGS) entry which is preliminary data.</text>
</comment>
<sequence>MKIAMPYLNGQVNAHFGSSREFVVVETENGKITGKKILTNEVLHNHGGLASMLKTEGVEVIITGGIGRPMAEALQRTGLQVISGASGEVERVAADFLSGQLVTGGGQCNCGGHH</sequence>
<dbReference type="InterPro" id="IPR036105">
    <property type="entry name" value="DiNase_FeMo-co_biosyn_sf"/>
</dbReference>
<dbReference type="SUPFAM" id="SSF53146">
    <property type="entry name" value="Nitrogenase accessory factor-like"/>
    <property type="match status" value="1"/>
</dbReference>